<reference evidence="3" key="1">
    <citation type="journal article" date="2023" name="G3 (Bethesda)">
        <title>A reference genome for the long-term kleptoplast-retaining sea slug Elysia crispata morphotype clarki.</title>
        <authorList>
            <person name="Eastman K.E."/>
            <person name="Pendleton A.L."/>
            <person name="Shaikh M.A."/>
            <person name="Suttiyut T."/>
            <person name="Ogas R."/>
            <person name="Tomko P."/>
            <person name="Gavelis G."/>
            <person name="Widhalm J.R."/>
            <person name="Wisecaver J.H."/>
        </authorList>
    </citation>
    <scope>NUCLEOTIDE SEQUENCE</scope>
    <source>
        <strain evidence="3">ECLA1</strain>
    </source>
</reference>
<keyword evidence="1" id="KW-1133">Transmembrane helix</keyword>
<evidence type="ECO:0000259" key="2">
    <source>
        <dbReference type="PROSITE" id="PS50041"/>
    </source>
</evidence>
<feature type="transmembrane region" description="Helical" evidence="1">
    <location>
        <begin position="315"/>
        <end position="336"/>
    </location>
</feature>
<dbReference type="InterPro" id="IPR001304">
    <property type="entry name" value="C-type_lectin-like"/>
</dbReference>
<keyword evidence="4" id="KW-1185">Reference proteome</keyword>
<dbReference type="Gene3D" id="3.10.100.10">
    <property type="entry name" value="Mannose-Binding Protein A, subunit A"/>
    <property type="match status" value="2"/>
</dbReference>
<dbReference type="EMBL" id="JAWDGP010005162">
    <property type="protein sequence ID" value="KAK3759160.1"/>
    <property type="molecule type" value="Genomic_DNA"/>
</dbReference>
<evidence type="ECO:0000313" key="3">
    <source>
        <dbReference type="EMBL" id="KAK3759160.1"/>
    </source>
</evidence>
<keyword evidence="1" id="KW-0472">Membrane</keyword>
<dbReference type="InterPro" id="IPR016187">
    <property type="entry name" value="CTDL_fold"/>
</dbReference>
<dbReference type="PANTHER" id="PTHR22803">
    <property type="entry name" value="MANNOSE, PHOSPHOLIPASE, LECTIN RECEPTOR RELATED"/>
    <property type="match status" value="1"/>
</dbReference>
<protein>
    <recommendedName>
        <fullName evidence="2">C-type lectin domain-containing protein</fullName>
    </recommendedName>
</protein>
<dbReference type="InterPro" id="IPR050111">
    <property type="entry name" value="C-type_lectin/snaclec_domain"/>
</dbReference>
<evidence type="ECO:0000313" key="4">
    <source>
        <dbReference type="Proteomes" id="UP001283361"/>
    </source>
</evidence>
<feature type="domain" description="C-type lectin" evidence="2">
    <location>
        <begin position="495"/>
        <end position="613"/>
    </location>
</feature>
<feature type="transmembrane region" description="Helical" evidence="1">
    <location>
        <begin position="284"/>
        <end position="303"/>
    </location>
</feature>
<dbReference type="AlphaFoldDB" id="A0AAE0YYB3"/>
<dbReference type="SUPFAM" id="SSF56436">
    <property type="entry name" value="C-type lectin-like"/>
    <property type="match status" value="2"/>
</dbReference>
<name>A0AAE0YYB3_9GAST</name>
<feature type="domain" description="C-type lectin" evidence="2">
    <location>
        <begin position="633"/>
        <end position="766"/>
    </location>
</feature>
<comment type="caution">
    <text evidence="3">The sequence shown here is derived from an EMBL/GenBank/DDBJ whole genome shotgun (WGS) entry which is preliminary data.</text>
</comment>
<keyword evidence="1" id="KW-0812">Transmembrane</keyword>
<proteinExistence type="predicted"/>
<dbReference type="Proteomes" id="UP001283361">
    <property type="component" value="Unassembled WGS sequence"/>
</dbReference>
<feature type="transmembrane region" description="Helical" evidence="1">
    <location>
        <begin position="260"/>
        <end position="278"/>
    </location>
</feature>
<feature type="transmembrane region" description="Helical" evidence="1">
    <location>
        <begin position="84"/>
        <end position="103"/>
    </location>
</feature>
<dbReference type="SMART" id="SM00034">
    <property type="entry name" value="CLECT"/>
    <property type="match status" value="2"/>
</dbReference>
<dbReference type="InterPro" id="IPR016186">
    <property type="entry name" value="C-type_lectin-like/link_sf"/>
</dbReference>
<dbReference type="PROSITE" id="PS50041">
    <property type="entry name" value="C_TYPE_LECTIN_2"/>
    <property type="match status" value="2"/>
</dbReference>
<dbReference type="Pfam" id="PF00059">
    <property type="entry name" value="Lectin_C"/>
    <property type="match status" value="2"/>
</dbReference>
<feature type="transmembrane region" description="Helical" evidence="1">
    <location>
        <begin position="184"/>
        <end position="203"/>
    </location>
</feature>
<feature type="transmembrane region" description="Helical" evidence="1">
    <location>
        <begin position="412"/>
        <end position="434"/>
    </location>
</feature>
<feature type="transmembrane region" description="Helical" evidence="1">
    <location>
        <begin position="33"/>
        <end position="51"/>
    </location>
</feature>
<feature type="transmembrane region" description="Helical" evidence="1">
    <location>
        <begin position="379"/>
        <end position="400"/>
    </location>
</feature>
<organism evidence="3 4">
    <name type="scientific">Elysia crispata</name>
    <name type="common">lettuce slug</name>
    <dbReference type="NCBI Taxonomy" id="231223"/>
    <lineage>
        <taxon>Eukaryota</taxon>
        <taxon>Metazoa</taxon>
        <taxon>Spiralia</taxon>
        <taxon>Lophotrochozoa</taxon>
        <taxon>Mollusca</taxon>
        <taxon>Gastropoda</taxon>
        <taxon>Heterobranchia</taxon>
        <taxon>Euthyneura</taxon>
        <taxon>Panpulmonata</taxon>
        <taxon>Sacoglossa</taxon>
        <taxon>Placobranchoidea</taxon>
        <taxon>Plakobranchidae</taxon>
        <taxon>Elysia</taxon>
    </lineage>
</organism>
<feature type="transmembrane region" description="Helical" evidence="1">
    <location>
        <begin position="58"/>
        <end position="78"/>
    </location>
</feature>
<evidence type="ECO:0000256" key="1">
    <source>
        <dbReference type="SAM" id="Phobius"/>
    </source>
</evidence>
<gene>
    <name evidence="3" type="ORF">RRG08_036951</name>
</gene>
<accession>A0AAE0YYB3</accession>
<sequence>MKSFLVLPGFISRGCLCGKPSVLVVREPPSLSSGYVGISLFWLYGNLYLLVMWESRSSYCMGTSIFWLCGNLALLVVWEPLSSGYVGISLFWLYGNLYLLVMWESRSSGCMGTSIFWLCGNLALLVVWEPLSSGYVGISLFWLYGNLYLLVMWESRSSGCMGTSLFWLCGNLALLVVWEPLSSGYVGISLFLLYGNLYLLVMWESRSSGCMGTSIFWLCGNLALLIVWEPLSSGYVGISLFLLYGNLYLLVMWESRSSGCMGTSIFWLCVNLALLVVWQPLSSGYVGISLFLLYGNLYLLVMWESRSSGCMGTSLFYLCGNPSFLVMWYSSLLVVWEPLSSGCVEPLSSECGNLSLLVVWQYITSGCVEPFSSGYVGTLYSGCVVTSLLWLCGNPSILVMWKPLYSGYVGTLYSGCVVTSLLWLCGNPSILVMWKPLYSGYLGTPLFSLCGSVSSAEILEEPIKMMCQILLLLVCTLVTVSAVATRPCHSGWAQRGHNCYQLFKKHLFFDDGPAHYLSGRFCNDIGASLAEITSEEENEFVKAWLKRKIYTNDTVGVWIGGKKAYNKKKWEWTTSGNPLNYTDWAPHQDFQYKGCMSMSPAFNYSWVPEFCSKMKNMKYICEKHMYNLIGRCYGDSCYYLHLGTYRAKTSPNDIYDKDVDPQYLPCPRGHLVEINSREENDFILNYLDEAEDVIQTVWTGGYEDIVGRWKWAHSGATISNFTNWAQQPDSDDNGIYFGDICLGLSRADNWEWKKIECDTMLPVLCERPAGWFPKG</sequence>
<feature type="transmembrane region" description="Helical" evidence="1">
    <location>
        <begin position="160"/>
        <end position="178"/>
    </location>
</feature>
<dbReference type="CDD" id="cd00037">
    <property type="entry name" value="CLECT"/>
    <property type="match status" value="2"/>
</dbReference>